<proteinExistence type="predicted"/>
<evidence type="ECO:0000313" key="4">
    <source>
        <dbReference type="Proteomes" id="UP000601435"/>
    </source>
</evidence>
<dbReference type="InterPro" id="IPR037151">
    <property type="entry name" value="AlkB-like_sf"/>
</dbReference>
<evidence type="ECO:0000259" key="2">
    <source>
        <dbReference type="PROSITE" id="PS51471"/>
    </source>
</evidence>
<dbReference type="Proteomes" id="UP000601435">
    <property type="component" value="Unassembled WGS sequence"/>
</dbReference>
<dbReference type="Gene3D" id="2.30.110.10">
    <property type="entry name" value="Electron Transport, Fmn-binding Protein, Chain A"/>
    <property type="match status" value="1"/>
</dbReference>
<dbReference type="SUPFAM" id="SSF51197">
    <property type="entry name" value="Clavaminate synthase-like"/>
    <property type="match status" value="1"/>
</dbReference>
<protein>
    <submittedName>
        <fullName evidence="3">ALKBH3 protein</fullName>
    </submittedName>
</protein>
<evidence type="ECO:0000256" key="1">
    <source>
        <dbReference type="SAM" id="MobiDB-lite"/>
    </source>
</evidence>
<feature type="compositionally biased region" description="Basic residues" evidence="1">
    <location>
        <begin position="7"/>
        <end position="16"/>
    </location>
</feature>
<gene>
    <name evidence="3" type="primary">ALKBH3</name>
    <name evidence="3" type="ORF">SNEC2469_LOCUS13799</name>
</gene>
<dbReference type="PROSITE" id="PS51471">
    <property type="entry name" value="FE2OG_OXY"/>
    <property type="match status" value="1"/>
</dbReference>
<dbReference type="EMBL" id="CAJNJA010022048">
    <property type="protein sequence ID" value="CAE7486009.1"/>
    <property type="molecule type" value="Genomic_DNA"/>
</dbReference>
<dbReference type="InterPro" id="IPR024747">
    <property type="entry name" value="Pyridox_Oxase-rel"/>
</dbReference>
<reference evidence="3" key="1">
    <citation type="submission" date="2021-02" db="EMBL/GenBank/DDBJ databases">
        <authorList>
            <person name="Dougan E. K."/>
            <person name="Rhodes N."/>
            <person name="Thang M."/>
            <person name="Chan C."/>
        </authorList>
    </citation>
    <scope>NUCLEOTIDE SEQUENCE</scope>
</reference>
<accession>A0A812SI25</accession>
<dbReference type="InterPro" id="IPR005123">
    <property type="entry name" value="Oxoglu/Fe-dep_dioxygenase_dom"/>
</dbReference>
<dbReference type="PANTHER" id="PTHR34071:SF2">
    <property type="entry name" value="FLAVIN-NUCLEOTIDE-BINDING PROTEIN"/>
    <property type="match status" value="1"/>
</dbReference>
<evidence type="ECO:0000313" key="3">
    <source>
        <dbReference type="EMBL" id="CAE7486009.1"/>
    </source>
</evidence>
<dbReference type="AlphaFoldDB" id="A0A812SI25"/>
<keyword evidence="4" id="KW-1185">Reference proteome</keyword>
<organism evidence="3 4">
    <name type="scientific">Symbiodinium necroappetens</name>
    <dbReference type="NCBI Taxonomy" id="1628268"/>
    <lineage>
        <taxon>Eukaryota</taxon>
        <taxon>Sar</taxon>
        <taxon>Alveolata</taxon>
        <taxon>Dinophyceae</taxon>
        <taxon>Suessiales</taxon>
        <taxon>Symbiodiniaceae</taxon>
        <taxon>Symbiodinium</taxon>
    </lineage>
</organism>
<dbReference type="Pfam" id="PF13532">
    <property type="entry name" value="2OG-FeII_Oxy_2"/>
    <property type="match status" value="1"/>
</dbReference>
<dbReference type="InterPro" id="IPR027450">
    <property type="entry name" value="AlkB-like"/>
</dbReference>
<comment type="caution">
    <text evidence="3">The sequence shown here is derived from an EMBL/GenBank/DDBJ whole genome shotgun (WGS) entry which is preliminary data.</text>
</comment>
<dbReference type="Pfam" id="PF12900">
    <property type="entry name" value="Pyridox_ox_2"/>
    <property type="match status" value="1"/>
</dbReference>
<name>A0A812SI25_9DINO</name>
<dbReference type="OrthoDB" id="545910at2759"/>
<dbReference type="InterPro" id="IPR012349">
    <property type="entry name" value="Split_barrel_FMN-bd"/>
</dbReference>
<dbReference type="PANTHER" id="PTHR34071">
    <property type="entry name" value="5-NITROIMIDAZOLE ANTIBIOTICS RESISTANCE PROTEIN, NIMA-FAMILY-RELATED PROTEIN-RELATED"/>
    <property type="match status" value="1"/>
</dbReference>
<dbReference type="SUPFAM" id="SSF50475">
    <property type="entry name" value="FMN-binding split barrel"/>
    <property type="match status" value="1"/>
</dbReference>
<dbReference type="Gene3D" id="2.60.120.590">
    <property type="entry name" value="Alpha-ketoglutarate-dependent dioxygenase AlkB-like"/>
    <property type="match status" value="1"/>
</dbReference>
<feature type="compositionally biased region" description="Basic and acidic residues" evidence="1">
    <location>
        <begin position="17"/>
        <end position="26"/>
    </location>
</feature>
<feature type="region of interest" description="Disordered" evidence="1">
    <location>
        <begin position="1"/>
        <end position="26"/>
    </location>
</feature>
<sequence length="687" mass="75761">MTGGGGVRRRHGRRKRSDGARSGEGGERDIGCLGVSRRAAAQYLLRFSPSHKTAISCFNTVGMWLGACGPKFSSMLEARADCSSPAVWSAHHPERMSYEQSQLTKLRRSVKRGSYDKVVVNEILDAALVAHVAYVDGDGQAKVSPMIFGREGESLYLHGHVSAGALRNGSIDVCFCVTLEDGLVLARANMHSSMNYRCVVVHGQATDMPEEDLKRHGLDVITDHMCQGQAARARPMTSAEVASTRVLRLKLEDGKVSAKIRAEGVNDDKEDIEQLKHIWAGVIPITRVYGPPENNHDSSAAPPPIVMNYPKFRSGKLGNCGCDWNSTSVALVGAVAALAAGFGFVLGEEAEPFPLDDRVVYILDDVCISHRQLPRPENPHGEETEDTYLVGELEDLEDVEIVIRPERVLSLLLQNGWQVVDQKNTVGERADVVAKRLDPKGPVGRVLGSRSLCFEEPLRVEAPLQLLGEASPRPWTWQYPVQDEQRRSFAGVNFRAFSEEQCSRWMNLLLEEGCWIQLPGVPRKVIWYVSEDCADVPYRYSGLEFPATVYPPFMKEIYKELCTLCGIPEGQYPNSCNVNVYDDGSHEVGWHSDDEVLFQGLAMDTRILSLSLGSARDFSWRLQGTSEALGSVPLGDGDVATMEGLFQKHYKHAVPATSQPRGKRINLTFRWIRVKADGVDAGVAAAK</sequence>
<feature type="domain" description="Fe2OG dioxygenase" evidence="2">
    <location>
        <begin position="572"/>
        <end position="673"/>
    </location>
</feature>